<name>A0A653L567_AERVE</name>
<dbReference type="AlphaFoldDB" id="A0A653L567"/>
<evidence type="ECO:0000313" key="2">
    <source>
        <dbReference type="Proteomes" id="UP000439123"/>
    </source>
</evidence>
<reference evidence="1 2" key="1">
    <citation type="submission" date="2019-10" db="EMBL/GenBank/DDBJ databases">
        <authorList>
            <person name="Karimi E."/>
        </authorList>
    </citation>
    <scope>NUCLEOTIDE SEQUENCE [LARGE SCALE GENOMIC DNA]</scope>
    <source>
        <strain evidence="1">Aeromonas sp. 8C</strain>
    </source>
</reference>
<dbReference type="Proteomes" id="UP000439123">
    <property type="component" value="Unassembled WGS sequence"/>
</dbReference>
<proteinExistence type="predicted"/>
<accession>A0A653L567</accession>
<dbReference type="EMBL" id="CABWLC010000012">
    <property type="protein sequence ID" value="VXA85910.1"/>
    <property type="molecule type" value="Genomic_DNA"/>
</dbReference>
<gene>
    <name evidence="1" type="ORF">AERO8C_20751</name>
</gene>
<organism evidence="1 2">
    <name type="scientific">Aeromonas veronii</name>
    <dbReference type="NCBI Taxonomy" id="654"/>
    <lineage>
        <taxon>Bacteria</taxon>
        <taxon>Pseudomonadati</taxon>
        <taxon>Pseudomonadota</taxon>
        <taxon>Gammaproteobacteria</taxon>
        <taxon>Aeromonadales</taxon>
        <taxon>Aeromonadaceae</taxon>
        <taxon>Aeromonas</taxon>
    </lineage>
</organism>
<protein>
    <submittedName>
        <fullName evidence="1">Uncharacterized protein</fullName>
    </submittedName>
</protein>
<evidence type="ECO:0000313" key="1">
    <source>
        <dbReference type="EMBL" id="VXA85910.1"/>
    </source>
</evidence>
<sequence length="238" mass="24411">MRYSPAAGQQTGPLARFSCRPSLLVQLAGIEEQLIAITPSRILGTAIGNPLAEDVGDHLRIPSQQRLGGAELGTHGQLALGDAVGTVLLALRFAVILFRAAGTEGALVHLAPIAKGSGLRELGRPKRAGKQAVAATDAEILVVQHYAVVGVIEAVGGANRHAGGVGAVHAGDRDGGLPRQAVVEGYHPATLDAPLEGIVVLVLARRHTAVALDAALGVTHEFHSGHGIRLLLCENGTG</sequence>